<gene>
    <name evidence="1" type="ORF">PPENT_87.1.T0210355</name>
</gene>
<dbReference type="AlphaFoldDB" id="A0A8S1TJV9"/>
<evidence type="ECO:0000313" key="1">
    <source>
        <dbReference type="EMBL" id="CAD8151442.1"/>
    </source>
</evidence>
<dbReference type="Proteomes" id="UP000689195">
    <property type="component" value="Unassembled WGS sequence"/>
</dbReference>
<sequence>MFIQKFNINFKSLNTLELQNVKFIGLFCYNINKSSS</sequence>
<dbReference type="EMBL" id="CAJJDO010000021">
    <property type="protein sequence ID" value="CAD8151442.1"/>
    <property type="molecule type" value="Genomic_DNA"/>
</dbReference>
<keyword evidence="2" id="KW-1185">Reference proteome</keyword>
<evidence type="ECO:0000313" key="2">
    <source>
        <dbReference type="Proteomes" id="UP000689195"/>
    </source>
</evidence>
<accession>A0A8S1TJV9</accession>
<reference evidence="1" key="1">
    <citation type="submission" date="2021-01" db="EMBL/GenBank/DDBJ databases">
        <authorList>
            <consortium name="Genoscope - CEA"/>
            <person name="William W."/>
        </authorList>
    </citation>
    <scope>NUCLEOTIDE SEQUENCE</scope>
</reference>
<comment type="caution">
    <text evidence="1">The sequence shown here is derived from an EMBL/GenBank/DDBJ whole genome shotgun (WGS) entry which is preliminary data.</text>
</comment>
<organism evidence="1 2">
    <name type="scientific">Paramecium pentaurelia</name>
    <dbReference type="NCBI Taxonomy" id="43138"/>
    <lineage>
        <taxon>Eukaryota</taxon>
        <taxon>Sar</taxon>
        <taxon>Alveolata</taxon>
        <taxon>Ciliophora</taxon>
        <taxon>Intramacronucleata</taxon>
        <taxon>Oligohymenophorea</taxon>
        <taxon>Peniculida</taxon>
        <taxon>Parameciidae</taxon>
        <taxon>Paramecium</taxon>
    </lineage>
</organism>
<protein>
    <submittedName>
        <fullName evidence="1">Uncharacterized protein</fullName>
    </submittedName>
</protein>
<proteinExistence type="predicted"/>
<name>A0A8S1TJV9_9CILI</name>